<dbReference type="STRING" id="5627.A0A1C7M6W1"/>
<keyword evidence="2" id="KW-0539">Nucleus</keyword>
<evidence type="ECO:0000313" key="4">
    <source>
        <dbReference type="EMBL" id="OBZ72267.1"/>
    </source>
</evidence>
<dbReference type="GO" id="GO:0005657">
    <property type="term" value="C:replication fork"/>
    <property type="evidence" value="ECO:0007669"/>
    <property type="project" value="TreeGrafter"/>
</dbReference>
<dbReference type="GO" id="GO:0042148">
    <property type="term" value="P:DNA strand invasion"/>
    <property type="evidence" value="ECO:0007669"/>
    <property type="project" value="TreeGrafter"/>
</dbReference>
<comment type="subcellular location">
    <subcellularLocation>
        <location evidence="1">Nucleus</location>
    </subcellularLocation>
</comment>
<organism evidence="4 5">
    <name type="scientific">Grifola frondosa</name>
    <name type="common">Maitake</name>
    <name type="synonym">Polyporus frondosus</name>
    <dbReference type="NCBI Taxonomy" id="5627"/>
    <lineage>
        <taxon>Eukaryota</taxon>
        <taxon>Fungi</taxon>
        <taxon>Dikarya</taxon>
        <taxon>Basidiomycota</taxon>
        <taxon>Agaricomycotina</taxon>
        <taxon>Agaricomycetes</taxon>
        <taxon>Polyporales</taxon>
        <taxon>Grifolaceae</taxon>
        <taxon>Grifola</taxon>
    </lineage>
</organism>
<dbReference type="GO" id="GO:0008094">
    <property type="term" value="F:ATP-dependent activity, acting on DNA"/>
    <property type="evidence" value="ECO:0007669"/>
    <property type="project" value="TreeGrafter"/>
</dbReference>
<gene>
    <name evidence="4" type="primary">RAD51D</name>
    <name evidence="4" type="ORF">A0H81_07692</name>
</gene>
<dbReference type="Pfam" id="PF08423">
    <property type="entry name" value="Rad51"/>
    <property type="match status" value="1"/>
</dbReference>
<sequence length="254" mass="28134">MRLQVLVPLLPQNLVNALEEIGIRTDADLLFSGGAIETFGKLPSGTVQLHEFRDLMSKVAESACAPVLRGDEYSALEAKPRADRLNEHITSGVPVLDALVGGFYPPRVLEISGDRGSGKTSLALQVVLQHLVHSHEAGALWIDTTGEFSAERVSVLLQSYDGQATSTALERLQVALAFDIEAIHDILEMLRLSLNRSVRLTILAIRTVYCNRYYHTYSWSFAKCDVFSRTCDYDNLHETASCSSRDILVNHYRG</sequence>
<dbReference type="EMBL" id="LUGG01000009">
    <property type="protein sequence ID" value="OBZ72267.1"/>
    <property type="molecule type" value="Genomic_DNA"/>
</dbReference>
<dbReference type="GO" id="GO:0000724">
    <property type="term" value="P:double-strand break repair via homologous recombination"/>
    <property type="evidence" value="ECO:0007669"/>
    <property type="project" value="TreeGrafter"/>
</dbReference>
<dbReference type="GO" id="GO:0000723">
    <property type="term" value="P:telomere maintenance"/>
    <property type="evidence" value="ECO:0007669"/>
    <property type="project" value="TreeGrafter"/>
</dbReference>
<accession>A0A1C7M6W1</accession>
<protein>
    <submittedName>
        <fullName evidence="4">DNA repair protein RAD51 4</fullName>
    </submittedName>
</protein>
<dbReference type="InterPro" id="IPR051988">
    <property type="entry name" value="HRR_RAD51_Paralog"/>
</dbReference>
<reference evidence="4 5" key="1">
    <citation type="submission" date="2016-03" db="EMBL/GenBank/DDBJ databases">
        <title>Whole genome sequencing of Grifola frondosa 9006-11.</title>
        <authorList>
            <person name="Min B."/>
            <person name="Park H."/>
            <person name="Kim J.-G."/>
            <person name="Cho H."/>
            <person name="Oh Y.-L."/>
            <person name="Kong W.-S."/>
            <person name="Choi I.-G."/>
        </authorList>
    </citation>
    <scope>NUCLEOTIDE SEQUENCE [LARGE SCALE GENOMIC DNA]</scope>
    <source>
        <strain evidence="4 5">9006-11</strain>
    </source>
</reference>
<dbReference type="GO" id="GO:0003697">
    <property type="term" value="F:single-stranded DNA binding"/>
    <property type="evidence" value="ECO:0007669"/>
    <property type="project" value="TreeGrafter"/>
</dbReference>
<keyword evidence="5" id="KW-1185">Reference proteome</keyword>
<proteinExistence type="predicted"/>
<dbReference type="GO" id="GO:0007131">
    <property type="term" value="P:reciprocal meiotic recombination"/>
    <property type="evidence" value="ECO:0007669"/>
    <property type="project" value="TreeGrafter"/>
</dbReference>
<evidence type="ECO:0000313" key="5">
    <source>
        <dbReference type="Proteomes" id="UP000092993"/>
    </source>
</evidence>
<dbReference type="GO" id="GO:0033063">
    <property type="term" value="C:Rad51B-Rad51C-Rad51D-XRCC2 complex"/>
    <property type="evidence" value="ECO:0007669"/>
    <property type="project" value="TreeGrafter"/>
</dbReference>
<name>A0A1C7M6W1_GRIFR</name>
<dbReference type="OMA" id="RREDNEF"/>
<dbReference type="OrthoDB" id="336321at2759"/>
<dbReference type="GO" id="GO:0000400">
    <property type="term" value="F:four-way junction DNA binding"/>
    <property type="evidence" value="ECO:0007669"/>
    <property type="project" value="TreeGrafter"/>
</dbReference>
<dbReference type="PANTHER" id="PTHR46457:SF1">
    <property type="entry name" value="DNA REPAIR PROTEIN RAD51 HOMOLOG 4"/>
    <property type="match status" value="1"/>
</dbReference>
<evidence type="ECO:0000259" key="3">
    <source>
        <dbReference type="Pfam" id="PF08423"/>
    </source>
</evidence>
<dbReference type="GO" id="GO:0005815">
    <property type="term" value="C:microtubule organizing center"/>
    <property type="evidence" value="ECO:0007669"/>
    <property type="project" value="TreeGrafter"/>
</dbReference>
<dbReference type="InterPro" id="IPR027417">
    <property type="entry name" value="P-loop_NTPase"/>
</dbReference>
<comment type="caution">
    <text evidence="4">The sequence shown here is derived from an EMBL/GenBank/DDBJ whole genome shotgun (WGS) entry which is preliminary data.</text>
</comment>
<dbReference type="Gene3D" id="3.40.50.300">
    <property type="entry name" value="P-loop containing nucleotide triphosphate hydrolases"/>
    <property type="match status" value="1"/>
</dbReference>
<evidence type="ECO:0000256" key="2">
    <source>
        <dbReference type="ARBA" id="ARBA00023242"/>
    </source>
</evidence>
<dbReference type="SUPFAM" id="SSF52540">
    <property type="entry name" value="P-loop containing nucleoside triphosphate hydrolases"/>
    <property type="match status" value="1"/>
</dbReference>
<evidence type="ECO:0000256" key="1">
    <source>
        <dbReference type="ARBA" id="ARBA00004123"/>
    </source>
</evidence>
<dbReference type="PANTHER" id="PTHR46457">
    <property type="entry name" value="DNA REPAIR PROTEIN RAD51 HOMOLOG 4"/>
    <property type="match status" value="1"/>
</dbReference>
<dbReference type="AlphaFoldDB" id="A0A1C7M6W1"/>
<feature type="domain" description="Rad51-like C-terminal" evidence="3">
    <location>
        <begin position="88"/>
        <end position="206"/>
    </location>
</feature>
<dbReference type="InterPro" id="IPR013632">
    <property type="entry name" value="Rad51_C"/>
</dbReference>
<dbReference type="Proteomes" id="UP000092993">
    <property type="component" value="Unassembled WGS sequence"/>
</dbReference>